<dbReference type="SUPFAM" id="SSF46626">
    <property type="entry name" value="Cytochrome c"/>
    <property type="match status" value="1"/>
</dbReference>
<dbReference type="InterPro" id="IPR009056">
    <property type="entry name" value="Cyt_c-like_dom"/>
</dbReference>
<accession>A0A840RX91</accession>
<dbReference type="Pfam" id="PF13442">
    <property type="entry name" value="Cytochrome_CBB3"/>
    <property type="match status" value="1"/>
</dbReference>
<keyword evidence="5 6" id="KW-0408">Iron</keyword>
<evidence type="ECO:0000256" key="3">
    <source>
        <dbReference type="ARBA" id="ARBA00022723"/>
    </source>
</evidence>
<organism evidence="8 9">
    <name type="scientific">Glaciimonas immobilis</name>
    <dbReference type="NCBI Taxonomy" id="728004"/>
    <lineage>
        <taxon>Bacteria</taxon>
        <taxon>Pseudomonadati</taxon>
        <taxon>Pseudomonadota</taxon>
        <taxon>Betaproteobacteria</taxon>
        <taxon>Burkholderiales</taxon>
        <taxon>Oxalobacteraceae</taxon>
        <taxon>Glaciimonas</taxon>
    </lineage>
</organism>
<gene>
    <name evidence="8" type="ORF">HNR39_003010</name>
</gene>
<keyword evidence="3 6" id="KW-0479">Metal-binding</keyword>
<reference evidence="8 9" key="1">
    <citation type="submission" date="2020-08" db="EMBL/GenBank/DDBJ databases">
        <title>Genomic Encyclopedia of Type Strains, Phase IV (KMG-IV): sequencing the most valuable type-strain genomes for metagenomic binning, comparative biology and taxonomic classification.</title>
        <authorList>
            <person name="Goeker M."/>
        </authorList>
    </citation>
    <scope>NUCLEOTIDE SEQUENCE [LARGE SCALE GENOMIC DNA]</scope>
    <source>
        <strain evidence="8 9">DSM 23240</strain>
    </source>
</reference>
<dbReference type="EMBL" id="JACHHQ010000006">
    <property type="protein sequence ID" value="MBB5201161.1"/>
    <property type="molecule type" value="Genomic_DNA"/>
</dbReference>
<comment type="caution">
    <text evidence="8">The sequence shown here is derived from an EMBL/GenBank/DDBJ whole genome shotgun (WGS) entry which is preliminary data.</text>
</comment>
<feature type="domain" description="Cytochrome c" evidence="7">
    <location>
        <begin position="31"/>
        <end position="107"/>
    </location>
</feature>
<evidence type="ECO:0000256" key="6">
    <source>
        <dbReference type="PROSITE-ProRule" id="PRU00433"/>
    </source>
</evidence>
<dbReference type="InterPro" id="IPR036909">
    <property type="entry name" value="Cyt_c-like_dom_sf"/>
</dbReference>
<keyword evidence="2 6" id="KW-0349">Heme</keyword>
<dbReference type="GO" id="GO:0009055">
    <property type="term" value="F:electron transfer activity"/>
    <property type="evidence" value="ECO:0007669"/>
    <property type="project" value="InterPro"/>
</dbReference>
<dbReference type="Proteomes" id="UP000571084">
    <property type="component" value="Unassembled WGS sequence"/>
</dbReference>
<dbReference type="RefSeq" id="WP_168056714.1">
    <property type="nucleotide sequence ID" value="NZ_JAAOZT010000012.1"/>
</dbReference>
<evidence type="ECO:0000313" key="8">
    <source>
        <dbReference type="EMBL" id="MBB5201161.1"/>
    </source>
</evidence>
<dbReference type="AlphaFoldDB" id="A0A840RX91"/>
<evidence type="ECO:0000259" key="7">
    <source>
        <dbReference type="PROSITE" id="PS51007"/>
    </source>
</evidence>
<keyword evidence="9" id="KW-1185">Reference proteome</keyword>
<dbReference type="GO" id="GO:0005506">
    <property type="term" value="F:iron ion binding"/>
    <property type="evidence" value="ECO:0007669"/>
    <property type="project" value="InterPro"/>
</dbReference>
<evidence type="ECO:0000256" key="4">
    <source>
        <dbReference type="ARBA" id="ARBA00022982"/>
    </source>
</evidence>
<dbReference type="PRINTS" id="PR00605">
    <property type="entry name" value="CYTCHROMECIC"/>
</dbReference>
<sequence>MALSITLIGGSVFAAADAVAQDVALNTFPPEQILQGAKLYAANCAVCHGDKMIDQGGGFFDLRTFPPQQRPRFISSVSNGKNSMPPWKSVLSQPEIAALFAYVVAGEQK</sequence>
<evidence type="ECO:0000256" key="5">
    <source>
        <dbReference type="ARBA" id="ARBA00023004"/>
    </source>
</evidence>
<dbReference type="PROSITE" id="PS51007">
    <property type="entry name" value="CYTC"/>
    <property type="match status" value="1"/>
</dbReference>
<evidence type="ECO:0000256" key="2">
    <source>
        <dbReference type="ARBA" id="ARBA00022617"/>
    </source>
</evidence>
<dbReference type="InterPro" id="IPR008168">
    <property type="entry name" value="Cyt_C_IC"/>
</dbReference>
<keyword evidence="1" id="KW-0813">Transport</keyword>
<protein>
    <submittedName>
        <fullName evidence="8">Mono/diheme cytochrome c family protein</fullName>
    </submittedName>
</protein>
<proteinExistence type="predicted"/>
<evidence type="ECO:0000256" key="1">
    <source>
        <dbReference type="ARBA" id="ARBA00022448"/>
    </source>
</evidence>
<evidence type="ECO:0000313" key="9">
    <source>
        <dbReference type="Proteomes" id="UP000571084"/>
    </source>
</evidence>
<name>A0A840RX91_9BURK</name>
<dbReference type="GO" id="GO:0020037">
    <property type="term" value="F:heme binding"/>
    <property type="evidence" value="ECO:0007669"/>
    <property type="project" value="InterPro"/>
</dbReference>
<dbReference type="Gene3D" id="1.10.760.10">
    <property type="entry name" value="Cytochrome c-like domain"/>
    <property type="match status" value="1"/>
</dbReference>
<keyword evidence="4" id="KW-0249">Electron transport</keyword>